<evidence type="ECO:0000256" key="1">
    <source>
        <dbReference type="SAM" id="MobiDB-lite"/>
    </source>
</evidence>
<gene>
    <name evidence="2" type="ORF">D5086_0000314700</name>
</gene>
<feature type="region of interest" description="Disordered" evidence="1">
    <location>
        <begin position="40"/>
        <end position="82"/>
    </location>
</feature>
<accession>A0A4U5MAU2</accession>
<comment type="caution">
    <text evidence="2">The sequence shown here is derived from an EMBL/GenBank/DDBJ whole genome shotgun (WGS) entry which is preliminary data.</text>
</comment>
<proteinExistence type="predicted"/>
<feature type="region of interest" description="Disordered" evidence="1">
    <location>
        <begin position="1"/>
        <end position="22"/>
    </location>
</feature>
<dbReference type="AlphaFoldDB" id="A0A4U5MAU2"/>
<sequence length="261" mass="29224">MTFRKEKGNISPEGDFSFRPEIETTHRTSLAVRIGPKYEREGSLPGIDRSEFNGSALSMPSHVSMPSRNGDSSFEENQPLEKRQRVRSSIQIKIYEIYTIQVQAEDVLEDIPITNLPANKVCQKVVERSRSSLSGGHGVLTPTSVILESQVQFTCLLGLLVKLLHPRSFCVAIAAMMTPPIRGNRFNKGKSTITSQRQYMMRSRSQLMHVTSLLLSGNHKGKALMVDTTAGFKSRKPGRSQLKVVVHIDYDRDKPHRSSLS</sequence>
<reference evidence="2" key="1">
    <citation type="submission" date="2018-10" db="EMBL/GenBank/DDBJ databases">
        <title>Population genomic analysis revealed the cold adaptation of white poplar.</title>
        <authorList>
            <person name="Liu Y.-J."/>
        </authorList>
    </citation>
    <scope>NUCLEOTIDE SEQUENCE [LARGE SCALE GENOMIC DNA]</scope>
    <source>
        <strain evidence="2">PAL-ZL1</strain>
    </source>
</reference>
<feature type="compositionally biased region" description="Polar residues" evidence="1">
    <location>
        <begin position="64"/>
        <end position="76"/>
    </location>
</feature>
<organism evidence="2">
    <name type="scientific">Populus alba</name>
    <name type="common">White poplar</name>
    <dbReference type="NCBI Taxonomy" id="43335"/>
    <lineage>
        <taxon>Eukaryota</taxon>
        <taxon>Viridiplantae</taxon>
        <taxon>Streptophyta</taxon>
        <taxon>Embryophyta</taxon>
        <taxon>Tracheophyta</taxon>
        <taxon>Spermatophyta</taxon>
        <taxon>Magnoliopsida</taxon>
        <taxon>eudicotyledons</taxon>
        <taxon>Gunneridae</taxon>
        <taxon>Pentapetalae</taxon>
        <taxon>rosids</taxon>
        <taxon>fabids</taxon>
        <taxon>Malpighiales</taxon>
        <taxon>Salicaceae</taxon>
        <taxon>Saliceae</taxon>
        <taxon>Populus</taxon>
    </lineage>
</organism>
<evidence type="ECO:0000313" key="2">
    <source>
        <dbReference type="EMBL" id="TKR66124.1"/>
    </source>
</evidence>
<protein>
    <submittedName>
        <fullName evidence="2">Uncharacterized protein</fullName>
    </submittedName>
</protein>
<dbReference type="EMBL" id="RCHU01001223">
    <property type="protein sequence ID" value="TKR66124.1"/>
    <property type="molecule type" value="Genomic_DNA"/>
</dbReference>
<name>A0A4U5MAU2_POPAL</name>